<evidence type="ECO:0000256" key="3">
    <source>
        <dbReference type="ARBA" id="ARBA00022723"/>
    </source>
</evidence>
<accession>A0A2G4U427</accession>
<evidence type="ECO:0000256" key="7">
    <source>
        <dbReference type="ARBA" id="ARBA00023049"/>
    </source>
</evidence>
<evidence type="ECO:0000256" key="6">
    <source>
        <dbReference type="ARBA" id="ARBA00022833"/>
    </source>
</evidence>
<dbReference type="GO" id="GO:0008235">
    <property type="term" value="F:metalloexopeptidase activity"/>
    <property type="evidence" value="ECO:0007669"/>
    <property type="project" value="TreeGrafter"/>
</dbReference>
<dbReference type="SUPFAM" id="SSF102712">
    <property type="entry name" value="JAB1/MPN domain"/>
    <property type="match status" value="1"/>
</dbReference>
<comment type="caution">
    <text evidence="9">The sequence shown here is derived from an EMBL/GenBank/DDBJ whole genome shotgun (WGS) entry which is preliminary data.</text>
</comment>
<reference evidence="9 10" key="1">
    <citation type="submission" date="2017-10" db="EMBL/GenBank/DDBJ databases">
        <authorList>
            <person name="Banno H."/>
            <person name="Chua N.-H."/>
        </authorList>
    </citation>
    <scope>NUCLEOTIDE SEQUENCE [LARGE SCALE GENOMIC DNA]</scope>
    <source>
        <strain evidence="9 10">SCPM-O-B-7607</strain>
    </source>
</reference>
<dbReference type="InterPro" id="IPR000064">
    <property type="entry name" value="NLP_P60_dom"/>
</dbReference>
<dbReference type="CDD" id="cd08073">
    <property type="entry name" value="MPN_NLPC_P60"/>
    <property type="match status" value="1"/>
</dbReference>
<dbReference type="InterPro" id="IPR038765">
    <property type="entry name" value="Papain-like_cys_pep_sf"/>
</dbReference>
<dbReference type="GO" id="GO:0008270">
    <property type="term" value="F:zinc ion binding"/>
    <property type="evidence" value="ECO:0007669"/>
    <property type="project" value="TreeGrafter"/>
</dbReference>
<gene>
    <name evidence="9" type="ORF">CS533_07435</name>
</gene>
<dbReference type="InterPro" id="IPR051929">
    <property type="entry name" value="VirAsm_ModProt"/>
</dbReference>
<protein>
    <submittedName>
        <fullName evidence="9">Peptidase P60</fullName>
    </submittedName>
</protein>
<dbReference type="InterPro" id="IPR028090">
    <property type="entry name" value="JAB_dom_prok"/>
</dbReference>
<name>A0A2G4U427_YERBE</name>
<dbReference type="PANTHER" id="PTHR34858">
    <property type="entry name" value="CYSO-CYSTEINE PEPTIDASE"/>
    <property type="match status" value="1"/>
</dbReference>
<evidence type="ECO:0000256" key="5">
    <source>
        <dbReference type="ARBA" id="ARBA00022807"/>
    </source>
</evidence>
<proteinExistence type="inferred from homology"/>
<evidence type="ECO:0000256" key="2">
    <source>
        <dbReference type="ARBA" id="ARBA00022670"/>
    </source>
</evidence>
<keyword evidence="4" id="KW-0378">Hydrolase</keyword>
<dbReference type="RefSeq" id="WP_099460490.1">
    <property type="nucleotide sequence ID" value="NZ_PEHN01000005.1"/>
</dbReference>
<evidence type="ECO:0000256" key="1">
    <source>
        <dbReference type="ARBA" id="ARBA00007074"/>
    </source>
</evidence>
<dbReference type="InterPro" id="IPR000555">
    <property type="entry name" value="JAMM/MPN+_dom"/>
</dbReference>
<dbReference type="Pfam" id="PF00877">
    <property type="entry name" value="NLPC_P60"/>
    <property type="match status" value="1"/>
</dbReference>
<keyword evidence="6" id="KW-0862">Zinc</keyword>
<dbReference type="SUPFAM" id="SSF54001">
    <property type="entry name" value="Cysteine proteinases"/>
    <property type="match status" value="1"/>
</dbReference>
<dbReference type="Pfam" id="PF14464">
    <property type="entry name" value="Prok-JAB"/>
    <property type="match status" value="1"/>
</dbReference>
<keyword evidence="2" id="KW-0645">Protease</keyword>
<evidence type="ECO:0000259" key="8">
    <source>
        <dbReference type="PROSITE" id="PS51935"/>
    </source>
</evidence>
<dbReference type="SMART" id="SM00232">
    <property type="entry name" value="JAB_MPN"/>
    <property type="match status" value="1"/>
</dbReference>
<dbReference type="EMBL" id="PEHN01000005">
    <property type="protein sequence ID" value="PHZ28081.1"/>
    <property type="molecule type" value="Genomic_DNA"/>
</dbReference>
<feature type="domain" description="NlpC/P60" evidence="8">
    <location>
        <begin position="96"/>
        <end position="233"/>
    </location>
</feature>
<dbReference type="Proteomes" id="UP000229378">
    <property type="component" value="Unassembled WGS sequence"/>
</dbReference>
<dbReference type="PANTHER" id="PTHR34858:SF1">
    <property type="entry name" value="CYSO-CYSTEINE PEPTIDASE"/>
    <property type="match status" value="1"/>
</dbReference>
<dbReference type="AlphaFoldDB" id="A0A2G4U427"/>
<organism evidence="9 10">
    <name type="scientific">Yersinia bercovieri</name>
    <dbReference type="NCBI Taxonomy" id="634"/>
    <lineage>
        <taxon>Bacteria</taxon>
        <taxon>Pseudomonadati</taxon>
        <taxon>Pseudomonadota</taxon>
        <taxon>Gammaproteobacteria</taxon>
        <taxon>Enterobacterales</taxon>
        <taxon>Yersiniaceae</taxon>
        <taxon>Yersinia</taxon>
    </lineage>
</organism>
<keyword evidence="7" id="KW-0482">Metalloprotease</keyword>
<dbReference type="GO" id="GO:0006508">
    <property type="term" value="P:proteolysis"/>
    <property type="evidence" value="ECO:0007669"/>
    <property type="project" value="UniProtKB-KW"/>
</dbReference>
<keyword evidence="3" id="KW-0479">Metal-binding</keyword>
<dbReference type="GO" id="GO:0008234">
    <property type="term" value="F:cysteine-type peptidase activity"/>
    <property type="evidence" value="ECO:0007669"/>
    <property type="project" value="UniProtKB-KW"/>
</dbReference>
<dbReference type="Gene3D" id="3.90.1720.10">
    <property type="entry name" value="endopeptidase domain like (from Nostoc punctiforme)"/>
    <property type="match status" value="1"/>
</dbReference>
<dbReference type="Gene3D" id="3.40.140.10">
    <property type="entry name" value="Cytidine Deaminase, domain 2"/>
    <property type="match status" value="1"/>
</dbReference>
<sequence length="237" mass="27186">MQKKTQAAIFAHIEKDYPREACGLICRKGRTEKYFPCRNQAIEPNNNFILHPEDYAAAEYWGNVTHVVHSHPDATTQPSYIDLAQCDVSELPWIIVSWPEGDLRVIKPNDGPRPLEGRVFVHGVWDCFSIIRDWFNLEKGIEILNFERSDCWWESGAENLYMDNYGKAGFIEIDGELLPGDVIIMQVSAPVPNHAAIYIGNGMMIHHMHGRLSKRVPYGGYYQDRTTVKLRHKSLMV</sequence>
<dbReference type="PROSITE" id="PS51935">
    <property type="entry name" value="NLPC_P60"/>
    <property type="match status" value="1"/>
</dbReference>
<evidence type="ECO:0000313" key="10">
    <source>
        <dbReference type="Proteomes" id="UP000229378"/>
    </source>
</evidence>
<comment type="similarity">
    <text evidence="1">Belongs to the peptidase C40 family.</text>
</comment>
<evidence type="ECO:0000256" key="4">
    <source>
        <dbReference type="ARBA" id="ARBA00022801"/>
    </source>
</evidence>
<keyword evidence="5" id="KW-0788">Thiol protease</keyword>
<evidence type="ECO:0000313" key="9">
    <source>
        <dbReference type="EMBL" id="PHZ28081.1"/>
    </source>
</evidence>